<feature type="repeat" description="Solcar" evidence="8">
    <location>
        <begin position="123"/>
        <end position="211"/>
    </location>
</feature>
<dbReference type="GO" id="GO:0006862">
    <property type="term" value="P:nucleotide transport"/>
    <property type="evidence" value="ECO:0007669"/>
    <property type="project" value="InterPro"/>
</dbReference>
<evidence type="ECO:0000256" key="5">
    <source>
        <dbReference type="ARBA" id="ARBA00022737"/>
    </source>
</evidence>
<evidence type="ECO:0000256" key="2">
    <source>
        <dbReference type="ARBA" id="ARBA00006375"/>
    </source>
</evidence>
<evidence type="ECO:0000256" key="9">
    <source>
        <dbReference type="RuleBase" id="RU000488"/>
    </source>
</evidence>
<evidence type="ECO:0000313" key="11">
    <source>
        <dbReference type="EMBL" id="KAK9807222.1"/>
    </source>
</evidence>
<feature type="transmembrane region" description="Helical" evidence="10">
    <location>
        <begin position="6"/>
        <end position="29"/>
    </location>
</feature>
<comment type="caution">
    <text evidence="11">The sequence shown here is derived from an EMBL/GenBank/DDBJ whole genome shotgun (WGS) entry which is preliminary data.</text>
</comment>
<sequence length="254" mass="27192">MVSNAVVEGVAGAVGGIAALVTTYPLMTISTLQATRRRKVSEGDEEEPLVVPVKRQTSTIADFAQVISTSGYVGLYQGIEPALLGTAVSQGVYFYLYSKLREAAQRILEKAGRAESGDIGVGPSLLVAFLAGCGNVLLTNPIWVVSTRMQAHQKGASGSDEGKLAHRPLAVAREIVRESGILGLWKGVLPSLVMVSNPTVNYVLYEWLLARLAELRQRRAADKRLAPASGATALEIFLYAEYGRQKGCWASMLA</sequence>
<evidence type="ECO:0000313" key="12">
    <source>
        <dbReference type="Proteomes" id="UP001465755"/>
    </source>
</evidence>
<keyword evidence="4 8" id="KW-0812">Transmembrane</keyword>
<dbReference type="Pfam" id="PF00153">
    <property type="entry name" value="Mito_carr"/>
    <property type="match status" value="2"/>
</dbReference>
<dbReference type="EMBL" id="JALJOQ010000033">
    <property type="protein sequence ID" value="KAK9807222.1"/>
    <property type="molecule type" value="Genomic_DNA"/>
</dbReference>
<dbReference type="AlphaFoldDB" id="A0AAW1PGF4"/>
<evidence type="ECO:0000256" key="1">
    <source>
        <dbReference type="ARBA" id="ARBA00004141"/>
    </source>
</evidence>
<dbReference type="InterPro" id="IPR023395">
    <property type="entry name" value="MCP_dom_sf"/>
</dbReference>
<dbReference type="PANTHER" id="PTHR45683">
    <property type="entry name" value="MITOCHONDRIAL NICOTINAMIDE ADENINE DINUCLEOTIDE TRANSPORTER 1-RELATED-RELATED"/>
    <property type="match status" value="1"/>
</dbReference>
<dbReference type="GO" id="GO:0016020">
    <property type="term" value="C:membrane"/>
    <property type="evidence" value="ECO:0007669"/>
    <property type="project" value="UniProtKB-SubCell"/>
</dbReference>
<keyword evidence="5" id="KW-0677">Repeat</keyword>
<keyword evidence="7 8" id="KW-0472">Membrane</keyword>
<evidence type="ECO:0000256" key="4">
    <source>
        <dbReference type="ARBA" id="ARBA00022692"/>
    </source>
</evidence>
<name>A0AAW1PGF4_9CHLO</name>
<dbReference type="GO" id="GO:0055085">
    <property type="term" value="P:transmembrane transport"/>
    <property type="evidence" value="ECO:0007669"/>
    <property type="project" value="InterPro"/>
</dbReference>
<dbReference type="InterPro" id="IPR044712">
    <property type="entry name" value="SLC25A32-like"/>
</dbReference>
<evidence type="ECO:0000256" key="7">
    <source>
        <dbReference type="ARBA" id="ARBA00023136"/>
    </source>
</evidence>
<evidence type="ECO:0000256" key="8">
    <source>
        <dbReference type="PROSITE-ProRule" id="PRU00282"/>
    </source>
</evidence>
<dbReference type="InterPro" id="IPR018108">
    <property type="entry name" value="MCP_transmembrane"/>
</dbReference>
<accession>A0AAW1PGF4</accession>
<evidence type="ECO:0000256" key="10">
    <source>
        <dbReference type="SAM" id="Phobius"/>
    </source>
</evidence>
<dbReference type="SUPFAM" id="SSF103506">
    <property type="entry name" value="Mitochondrial carrier"/>
    <property type="match status" value="1"/>
</dbReference>
<keyword evidence="12" id="KW-1185">Reference proteome</keyword>
<comment type="subcellular location">
    <subcellularLocation>
        <location evidence="1">Membrane</location>
        <topology evidence="1">Multi-pass membrane protein</topology>
    </subcellularLocation>
</comment>
<gene>
    <name evidence="11" type="ORF">WJX73_010625</name>
</gene>
<evidence type="ECO:0000256" key="3">
    <source>
        <dbReference type="ARBA" id="ARBA00022448"/>
    </source>
</evidence>
<organism evidence="11 12">
    <name type="scientific">Symbiochloris irregularis</name>
    <dbReference type="NCBI Taxonomy" id="706552"/>
    <lineage>
        <taxon>Eukaryota</taxon>
        <taxon>Viridiplantae</taxon>
        <taxon>Chlorophyta</taxon>
        <taxon>core chlorophytes</taxon>
        <taxon>Trebouxiophyceae</taxon>
        <taxon>Trebouxiales</taxon>
        <taxon>Trebouxiaceae</taxon>
        <taxon>Symbiochloris</taxon>
    </lineage>
</organism>
<protein>
    <submittedName>
        <fullName evidence="11">Uncharacterized protein</fullName>
    </submittedName>
</protein>
<dbReference type="Proteomes" id="UP001465755">
    <property type="component" value="Unassembled WGS sequence"/>
</dbReference>
<feature type="repeat" description="Solcar" evidence="8">
    <location>
        <begin position="3"/>
        <end position="103"/>
    </location>
</feature>
<dbReference type="Gene3D" id="1.50.40.10">
    <property type="entry name" value="Mitochondrial carrier domain"/>
    <property type="match status" value="1"/>
</dbReference>
<evidence type="ECO:0000256" key="6">
    <source>
        <dbReference type="ARBA" id="ARBA00022989"/>
    </source>
</evidence>
<reference evidence="11 12" key="1">
    <citation type="journal article" date="2024" name="Nat. Commun.">
        <title>Phylogenomics reveals the evolutionary origins of lichenization in chlorophyte algae.</title>
        <authorList>
            <person name="Puginier C."/>
            <person name="Libourel C."/>
            <person name="Otte J."/>
            <person name="Skaloud P."/>
            <person name="Haon M."/>
            <person name="Grisel S."/>
            <person name="Petersen M."/>
            <person name="Berrin J.G."/>
            <person name="Delaux P.M."/>
            <person name="Dal Grande F."/>
            <person name="Keller J."/>
        </authorList>
    </citation>
    <scope>NUCLEOTIDE SEQUENCE [LARGE SCALE GENOMIC DNA]</scope>
    <source>
        <strain evidence="11 12">SAG 2036</strain>
    </source>
</reference>
<keyword evidence="3 9" id="KW-0813">Transport</keyword>
<dbReference type="PROSITE" id="PS50920">
    <property type="entry name" value="SOLCAR"/>
    <property type="match status" value="2"/>
</dbReference>
<keyword evidence="6 10" id="KW-1133">Transmembrane helix</keyword>
<comment type="similarity">
    <text evidence="2 9">Belongs to the mitochondrial carrier (TC 2.A.29) family.</text>
</comment>
<proteinExistence type="inferred from homology"/>